<accession>X1HF62</accession>
<sequence>NVSIQYRNAAYVGTQIMPIVSVKKKSDEYYIYDSKADRFRIPFTLRAPKTESRTVDWKVETDGYVCNEYALNDLIDDIERDNADKPLNLETDTVEFLTDIIQLGQEMRIKTAITAALTPHIPTTKWSTPATSDPIKDIEKGKATIHAAIFRHPNVLLLGQSVYDVLKHHPDILDRIKYVQKGTATADLLASIFEVEKVIIGAAGYNTAKEGKIASYSYLWGNDAILAYVEPRPGIKKFSLGYTFQSQKFRTRRARIEVKHSDWFEVGQIEIEKIVCAACGYHIKDAVA</sequence>
<name>X1HF62_9ZZZZ</name>
<evidence type="ECO:0000313" key="1">
    <source>
        <dbReference type="EMBL" id="GAH43943.1"/>
    </source>
</evidence>
<gene>
    <name evidence="1" type="ORF">S03H2_19158</name>
</gene>
<protein>
    <submittedName>
        <fullName evidence="1">Uncharacterized protein</fullName>
    </submittedName>
</protein>
<dbReference type="AlphaFoldDB" id="X1HF62"/>
<proteinExistence type="predicted"/>
<reference evidence="1" key="1">
    <citation type="journal article" date="2014" name="Front. Microbiol.">
        <title>High frequency of phylogenetically diverse reductive dehalogenase-homologous genes in deep subseafloor sedimentary metagenomes.</title>
        <authorList>
            <person name="Kawai M."/>
            <person name="Futagami T."/>
            <person name="Toyoda A."/>
            <person name="Takaki Y."/>
            <person name="Nishi S."/>
            <person name="Hori S."/>
            <person name="Arai W."/>
            <person name="Tsubouchi T."/>
            <person name="Morono Y."/>
            <person name="Uchiyama I."/>
            <person name="Ito T."/>
            <person name="Fujiyama A."/>
            <person name="Inagaki F."/>
            <person name="Takami H."/>
        </authorList>
    </citation>
    <scope>NUCLEOTIDE SEQUENCE</scope>
    <source>
        <strain evidence="1">Expedition CK06-06</strain>
    </source>
</reference>
<dbReference type="EMBL" id="BARU01009994">
    <property type="protein sequence ID" value="GAH43943.1"/>
    <property type="molecule type" value="Genomic_DNA"/>
</dbReference>
<dbReference type="Gene3D" id="3.90.1690.10">
    <property type="entry name" value="phage-related protein like domain"/>
    <property type="match status" value="1"/>
</dbReference>
<feature type="non-terminal residue" evidence="1">
    <location>
        <position position="1"/>
    </location>
</feature>
<comment type="caution">
    <text evidence="1">The sequence shown here is derived from an EMBL/GenBank/DDBJ whole genome shotgun (WGS) entry which is preliminary data.</text>
</comment>
<dbReference type="InterPro" id="IPR053738">
    <property type="entry name" value="Lambda_capsid_assembly"/>
</dbReference>
<organism evidence="1">
    <name type="scientific">marine sediment metagenome</name>
    <dbReference type="NCBI Taxonomy" id="412755"/>
    <lineage>
        <taxon>unclassified sequences</taxon>
        <taxon>metagenomes</taxon>
        <taxon>ecological metagenomes</taxon>
    </lineage>
</organism>